<proteinExistence type="inferred from homology"/>
<dbReference type="InterPro" id="IPR029058">
    <property type="entry name" value="AB_hydrolase_fold"/>
</dbReference>
<organism evidence="4 5">
    <name type="scientific">Isoalcanivorax pacificus W11-5</name>
    <dbReference type="NCBI Taxonomy" id="391936"/>
    <lineage>
        <taxon>Bacteria</taxon>
        <taxon>Pseudomonadati</taxon>
        <taxon>Pseudomonadota</taxon>
        <taxon>Gammaproteobacteria</taxon>
        <taxon>Oceanospirillales</taxon>
        <taxon>Alcanivoracaceae</taxon>
        <taxon>Isoalcanivorax</taxon>
    </lineage>
</organism>
<protein>
    <submittedName>
        <fullName evidence="4">Phospholipase/carboxylesterase family protein</fullName>
    </submittedName>
</protein>
<dbReference type="Pfam" id="PF02230">
    <property type="entry name" value="Abhydrolase_2"/>
    <property type="match status" value="1"/>
</dbReference>
<dbReference type="Gene3D" id="3.40.50.1820">
    <property type="entry name" value="alpha/beta hydrolase"/>
    <property type="match status" value="1"/>
</dbReference>
<dbReference type="InterPro" id="IPR003140">
    <property type="entry name" value="PLipase/COase/thioEstase"/>
</dbReference>
<reference evidence="4 5" key="1">
    <citation type="journal article" date="2012" name="J. Bacteriol.">
        <title>Genome sequence of an alkane-degrading bacterium, Alcanivorax pacificus type strain W11-5, isolated from deep sea sediment.</title>
        <authorList>
            <person name="Lai Q."/>
            <person name="Shao Z."/>
        </authorList>
    </citation>
    <scope>NUCLEOTIDE SEQUENCE [LARGE SCALE GENOMIC DNA]</scope>
    <source>
        <strain evidence="4 5">W11-5</strain>
    </source>
</reference>
<gene>
    <name evidence="4" type="ORF">S7S_18450</name>
</gene>
<evidence type="ECO:0000313" key="4">
    <source>
        <dbReference type="EMBL" id="AJD50102.1"/>
    </source>
</evidence>
<dbReference type="SUPFAM" id="SSF53474">
    <property type="entry name" value="alpha/beta-Hydrolases"/>
    <property type="match status" value="1"/>
</dbReference>
<evidence type="ECO:0000313" key="5">
    <source>
        <dbReference type="Proteomes" id="UP000006764"/>
    </source>
</evidence>
<dbReference type="AlphaFoldDB" id="A0A0B4XV17"/>
<dbReference type="InterPro" id="IPR050565">
    <property type="entry name" value="LYPA1-2/EST-like"/>
</dbReference>
<keyword evidence="2" id="KW-0378">Hydrolase</keyword>
<dbReference type="OrthoDB" id="9801763at2"/>
<dbReference type="RefSeq" id="WP_008734437.1">
    <property type="nucleotide sequence ID" value="NZ_CP004387.1"/>
</dbReference>
<dbReference type="PANTHER" id="PTHR10655:SF17">
    <property type="entry name" value="LYSOPHOSPHOLIPASE-LIKE PROTEIN 1"/>
    <property type="match status" value="1"/>
</dbReference>
<dbReference type="PANTHER" id="PTHR10655">
    <property type="entry name" value="LYSOPHOSPHOLIPASE-RELATED"/>
    <property type="match status" value="1"/>
</dbReference>
<dbReference type="GO" id="GO:0016787">
    <property type="term" value="F:hydrolase activity"/>
    <property type="evidence" value="ECO:0007669"/>
    <property type="project" value="UniProtKB-KW"/>
</dbReference>
<accession>A0A0B4XV17</accession>
<evidence type="ECO:0000256" key="1">
    <source>
        <dbReference type="ARBA" id="ARBA00006499"/>
    </source>
</evidence>
<dbReference type="HOGENOM" id="CLU_049413_3_2_6"/>
<keyword evidence="5" id="KW-1185">Reference proteome</keyword>
<dbReference type="KEGG" id="apac:S7S_18450"/>
<sequence length="222" mass="24340">MSLLSCVEIEPVSATTAATASVIWLHGLGADGHDFEPIVPALALPDSLPVRFLFPHAPRIPVTINGGLVMPAWYDILEMNIDRRIDDAGLRASADQVTALIERERERGIPAERIVLAGFSQGGAVAYEVALRYPQRLAGLLAMSTYFATADSVHRHPANAALPIDIHHGTRDPVVPEVLGARAAERLGDLGYPVTLRRYEMEHEVCLEQVRDISQWLQQRLA</sequence>
<name>A0A0B4XV17_9GAMM</name>
<feature type="domain" description="Phospholipase/carboxylesterase/thioesterase" evidence="3">
    <location>
        <begin position="12"/>
        <end position="219"/>
    </location>
</feature>
<comment type="similarity">
    <text evidence="1">Belongs to the AB hydrolase superfamily. AB hydrolase 2 family.</text>
</comment>
<evidence type="ECO:0000259" key="3">
    <source>
        <dbReference type="Pfam" id="PF02230"/>
    </source>
</evidence>
<dbReference type="STRING" id="391936.S7S_18450"/>
<evidence type="ECO:0000256" key="2">
    <source>
        <dbReference type="ARBA" id="ARBA00022801"/>
    </source>
</evidence>
<dbReference type="EMBL" id="CP004387">
    <property type="protein sequence ID" value="AJD50102.1"/>
    <property type="molecule type" value="Genomic_DNA"/>
</dbReference>
<dbReference type="Proteomes" id="UP000006764">
    <property type="component" value="Chromosome"/>
</dbReference>